<dbReference type="EMBL" id="JBGMEK010000068">
    <property type="protein sequence ID" value="MFA0813049.1"/>
    <property type="molecule type" value="Genomic_DNA"/>
</dbReference>
<protein>
    <submittedName>
        <fullName evidence="2">Uncharacterized protein</fullName>
    </submittedName>
</protein>
<evidence type="ECO:0000256" key="1">
    <source>
        <dbReference type="SAM" id="MobiDB-lite"/>
    </source>
</evidence>
<comment type="caution">
    <text evidence="2">The sequence shown here is derived from an EMBL/GenBank/DDBJ whole genome shotgun (WGS) entry which is preliminary data.</text>
</comment>
<feature type="compositionally biased region" description="Basic and acidic residues" evidence="1">
    <location>
        <begin position="35"/>
        <end position="44"/>
    </location>
</feature>
<dbReference type="RefSeq" id="WP_371840797.1">
    <property type="nucleotide sequence ID" value="NZ_JBGMEK010000068.1"/>
</dbReference>
<sequence length="44" mass="4875">MQKALQFYGNILSANSDDEYSQRGQKPKGGTKPPQSEKPKPNPN</sequence>
<name>A0ABV4P502_9GAMM</name>
<accession>A0ABV4P502</accession>
<evidence type="ECO:0000313" key="2">
    <source>
        <dbReference type="EMBL" id="MFA0813049.1"/>
    </source>
</evidence>
<proteinExistence type="predicted"/>
<feature type="region of interest" description="Disordered" evidence="1">
    <location>
        <begin position="1"/>
        <end position="44"/>
    </location>
</feature>
<keyword evidence="3" id="KW-1185">Reference proteome</keyword>
<evidence type="ECO:0000313" key="3">
    <source>
        <dbReference type="Proteomes" id="UP001569428"/>
    </source>
</evidence>
<reference evidence="2 3" key="1">
    <citation type="submission" date="2024-08" db="EMBL/GenBank/DDBJ databases">
        <authorList>
            <person name="Ishaq N."/>
        </authorList>
    </citation>
    <scope>NUCLEOTIDE SEQUENCE [LARGE SCALE GENOMIC DNA]</scope>
    <source>
        <strain evidence="2 3">DSM 18651</strain>
    </source>
</reference>
<dbReference type="Proteomes" id="UP001569428">
    <property type="component" value="Unassembled WGS sequence"/>
</dbReference>
<organism evidence="2 3">
    <name type="scientific">Microbulbifer epialgicus</name>
    <dbReference type="NCBI Taxonomy" id="393907"/>
    <lineage>
        <taxon>Bacteria</taxon>
        <taxon>Pseudomonadati</taxon>
        <taxon>Pseudomonadota</taxon>
        <taxon>Gammaproteobacteria</taxon>
        <taxon>Cellvibrionales</taxon>
        <taxon>Microbulbiferaceae</taxon>
        <taxon>Microbulbifer</taxon>
    </lineage>
</organism>
<gene>
    <name evidence="2" type="ORF">ACCI49_19270</name>
</gene>